<protein>
    <submittedName>
        <fullName evidence="1">Uncharacterized protein</fullName>
    </submittedName>
</protein>
<sequence>MAFIVVDVASLRKKGGVWSHLKFLLSNAMFAPSKPLRRDLKSGVFFVALGGIL</sequence>
<keyword evidence="2" id="KW-1185">Reference proteome</keyword>
<dbReference type="Proteomes" id="UP000826050">
    <property type="component" value="Chromosome"/>
</dbReference>
<accession>A0ABX8SUL7</accession>
<proteinExistence type="predicted"/>
<dbReference type="EMBL" id="CP049362">
    <property type="protein sequence ID" value="QXX79379.1"/>
    <property type="molecule type" value="Genomic_DNA"/>
</dbReference>
<reference evidence="1 2" key="1">
    <citation type="submission" date="2020-02" db="EMBL/GenBank/DDBJ databases">
        <title>Partial ammonium oxidation to N2 by heterotrophic bacteria.</title>
        <authorList>
            <person name="Wu M."/>
        </authorList>
    </citation>
    <scope>NUCLEOTIDE SEQUENCE [LARGE SCALE GENOMIC DNA]</scope>
    <source>
        <strain evidence="1 2">HO-1</strain>
    </source>
</reference>
<evidence type="ECO:0000313" key="2">
    <source>
        <dbReference type="Proteomes" id="UP000826050"/>
    </source>
</evidence>
<dbReference type="RefSeq" id="WP_219234891.1">
    <property type="nucleotide sequence ID" value="NZ_CP049362.1"/>
</dbReference>
<name>A0ABX8SUL7_9BURK</name>
<evidence type="ECO:0000313" key="1">
    <source>
        <dbReference type="EMBL" id="QXX79379.1"/>
    </source>
</evidence>
<gene>
    <name evidence="1" type="ORF">FE795_10340</name>
</gene>
<organism evidence="1 2">
    <name type="scientific">Alcaligenes ammonioxydans</name>
    <dbReference type="NCBI Taxonomy" id="2582914"/>
    <lineage>
        <taxon>Bacteria</taxon>
        <taxon>Pseudomonadati</taxon>
        <taxon>Pseudomonadota</taxon>
        <taxon>Betaproteobacteria</taxon>
        <taxon>Burkholderiales</taxon>
        <taxon>Alcaligenaceae</taxon>
        <taxon>Alcaligenes</taxon>
    </lineage>
</organism>